<sequence>MNFSQFVQRVQERSSAPSREASTTAAISVLTTLSERISRGQRLNLSAQLPNELKPPFMTDDRQEGFGVEEFVRRVQGRCGVEHDEAAALSRAVLGTLNEAIAPGEIDDVASELPKEFDSLLSGNA</sequence>
<evidence type="ECO:0008006" key="3">
    <source>
        <dbReference type="Google" id="ProtNLM"/>
    </source>
</evidence>
<dbReference type="RefSeq" id="WP_005988753.1">
    <property type="nucleotide sequence ID" value="NC_016629.1"/>
</dbReference>
<dbReference type="eggNOG" id="COG5502">
    <property type="taxonomic scope" value="Bacteria"/>
</dbReference>
<dbReference type="KEGG" id="daf:Desaf_1677"/>
<reference evidence="1 2" key="1">
    <citation type="journal article" date="2011" name="J. Bacteriol.">
        <title>Genome sequence of the mercury-methylating and pleomorphic Desulfovibrio africanus Strain Walvis Bay.</title>
        <authorList>
            <person name="Brown S.D."/>
            <person name="Wall J.D."/>
            <person name="Kucken A.M."/>
            <person name="Gilmour C.C."/>
            <person name="Podar M."/>
            <person name="Brandt C.C."/>
            <person name="Teshima H."/>
            <person name="Detter J.C."/>
            <person name="Han C.S."/>
            <person name="Land M.L."/>
            <person name="Lucas S."/>
            <person name="Han J."/>
            <person name="Pennacchio L."/>
            <person name="Nolan M."/>
            <person name="Pitluck S."/>
            <person name="Woyke T."/>
            <person name="Goodwin L."/>
            <person name="Palumbo A.V."/>
            <person name="Elias D.A."/>
        </authorList>
    </citation>
    <scope>NUCLEOTIDE SEQUENCE [LARGE SCALE GENOMIC DNA]</scope>
    <source>
        <strain evidence="1 2">Walvis Bay</strain>
    </source>
</reference>
<dbReference type="Proteomes" id="UP000007844">
    <property type="component" value="Chromosome"/>
</dbReference>
<evidence type="ECO:0000313" key="2">
    <source>
        <dbReference type="Proteomes" id="UP000007844"/>
    </source>
</evidence>
<gene>
    <name evidence="1" type="ORF">Desaf_1677</name>
</gene>
<dbReference type="AlphaFoldDB" id="F3Z1I2"/>
<dbReference type="EMBL" id="CP003221">
    <property type="protein sequence ID" value="EGJ50013.1"/>
    <property type="molecule type" value="Genomic_DNA"/>
</dbReference>
<dbReference type="HOGENOM" id="CLU_121888_3_0_7"/>
<protein>
    <recommendedName>
        <fullName evidence="3">DUF2267 domain-containing protein</fullName>
    </recommendedName>
</protein>
<evidence type="ECO:0000313" key="1">
    <source>
        <dbReference type="EMBL" id="EGJ50013.1"/>
    </source>
</evidence>
<dbReference type="InterPro" id="IPR038282">
    <property type="entry name" value="DUF2267_sf"/>
</dbReference>
<dbReference type="Gene3D" id="1.10.490.110">
    <property type="entry name" value="Uncharacterized conserved protein DUF2267"/>
    <property type="match status" value="1"/>
</dbReference>
<dbReference type="InterPro" id="IPR018727">
    <property type="entry name" value="DUF2267"/>
</dbReference>
<dbReference type="STRING" id="690850.Desaf_1677"/>
<organism evidence="1 2">
    <name type="scientific">Desulfocurvibacter africanus subsp. africanus str. Walvis Bay</name>
    <dbReference type="NCBI Taxonomy" id="690850"/>
    <lineage>
        <taxon>Bacteria</taxon>
        <taxon>Pseudomonadati</taxon>
        <taxon>Thermodesulfobacteriota</taxon>
        <taxon>Desulfovibrionia</taxon>
        <taxon>Desulfovibrionales</taxon>
        <taxon>Desulfovibrionaceae</taxon>
        <taxon>Desulfocurvibacter</taxon>
    </lineage>
</organism>
<dbReference type="Pfam" id="PF10025">
    <property type="entry name" value="DUF2267"/>
    <property type="match status" value="1"/>
</dbReference>
<proteinExistence type="predicted"/>
<name>F3Z1I2_DESAF</name>
<keyword evidence="2" id="KW-1185">Reference proteome</keyword>
<accession>F3Z1I2</accession>